<proteinExistence type="predicted"/>
<evidence type="ECO:0008006" key="4">
    <source>
        <dbReference type="Google" id="ProtNLM"/>
    </source>
</evidence>
<dbReference type="EMBL" id="QQAZ01000003">
    <property type="protein sequence ID" value="RDI52758.1"/>
    <property type="molecule type" value="Genomic_DNA"/>
</dbReference>
<feature type="region of interest" description="Disordered" evidence="1">
    <location>
        <begin position="275"/>
        <end position="295"/>
    </location>
</feature>
<gene>
    <name evidence="2" type="ORF">DFR68_103143</name>
</gene>
<evidence type="ECO:0000313" key="3">
    <source>
        <dbReference type="Proteomes" id="UP000255355"/>
    </source>
</evidence>
<dbReference type="OrthoDB" id="128043at2"/>
<reference evidence="2 3" key="1">
    <citation type="submission" date="2018-07" db="EMBL/GenBank/DDBJ databases">
        <title>Genomic Encyclopedia of Type Strains, Phase IV (KMG-IV): sequencing the most valuable type-strain genomes for metagenomic binning, comparative biology and taxonomic classification.</title>
        <authorList>
            <person name="Goeker M."/>
        </authorList>
    </citation>
    <scope>NUCLEOTIDE SEQUENCE [LARGE SCALE GENOMIC DNA]</scope>
    <source>
        <strain evidence="2 3">DSM 44952</strain>
    </source>
</reference>
<accession>A0A370H7V7</accession>
<name>A0A370H7V7_9NOCA</name>
<protein>
    <recommendedName>
        <fullName evidence="4">Secreted protein</fullName>
    </recommendedName>
</protein>
<keyword evidence="3" id="KW-1185">Reference proteome</keyword>
<dbReference type="AlphaFoldDB" id="A0A370H7V7"/>
<evidence type="ECO:0000313" key="2">
    <source>
        <dbReference type="EMBL" id="RDI52758.1"/>
    </source>
</evidence>
<dbReference type="STRING" id="1210089.GCA_001613165_03602"/>
<dbReference type="Proteomes" id="UP000255355">
    <property type="component" value="Unassembled WGS sequence"/>
</dbReference>
<sequence length="295" mass="30938">MNDRLRFAAFGGGLVVLFGAALGIGALVGDPSGPAPGHGDTHSTPTAETGLDAARDGYALTEISAPTEPNQPGALRFRVTRPDGAAVTAFDPQHDKDLHLIVVRSDASQYRHVHPVMAADGTWSIDWKWAEPGTYRVFADFVPAGGPDLTLSRTVRVAGPAADKPLPPVSRTAEVDGYRVTRTGDLTTAGGELKFTVTRDGKPVTDLQPYLGAYGHLVALRTSDLAYLHVHPQGEVGKTPAGPDVAFHAQAPTAGTYRLYLDFQHGGSVHTAEFTEATPTSAPTSGAGHHEGGHS</sequence>
<organism evidence="2 3">
    <name type="scientific">Nocardia mexicana</name>
    <dbReference type="NCBI Taxonomy" id="279262"/>
    <lineage>
        <taxon>Bacteria</taxon>
        <taxon>Bacillati</taxon>
        <taxon>Actinomycetota</taxon>
        <taxon>Actinomycetes</taxon>
        <taxon>Mycobacteriales</taxon>
        <taxon>Nocardiaceae</taxon>
        <taxon>Nocardia</taxon>
    </lineage>
</organism>
<evidence type="ECO:0000256" key="1">
    <source>
        <dbReference type="SAM" id="MobiDB-lite"/>
    </source>
</evidence>
<comment type="caution">
    <text evidence="2">The sequence shown here is derived from an EMBL/GenBank/DDBJ whole genome shotgun (WGS) entry which is preliminary data.</text>
</comment>
<dbReference type="RefSeq" id="WP_068020845.1">
    <property type="nucleotide sequence ID" value="NZ_QQAZ01000003.1"/>
</dbReference>